<evidence type="ECO:0000313" key="2">
    <source>
        <dbReference type="EMBL" id="ABK01205.1"/>
    </source>
</evidence>
<name>A1BZK3_BACCE</name>
<evidence type="ECO:0000313" key="1">
    <source>
        <dbReference type="EMBL" id="ABK00941.1"/>
    </source>
</evidence>
<gene>
    <name evidence="2" type="ORF">pPER272_0178</name>
    <name evidence="1" type="ORF">pPER272_AH820_0178</name>
</gene>
<keyword evidence="1" id="KW-0614">Plasmid</keyword>
<organism evidence="1">
    <name type="scientific">Bacillus cereus</name>
    <dbReference type="NCBI Taxonomy" id="1396"/>
    <lineage>
        <taxon>Bacteria</taxon>
        <taxon>Bacillati</taxon>
        <taxon>Bacillota</taxon>
        <taxon>Bacilli</taxon>
        <taxon>Bacillales</taxon>
        <taxon>Bacillaceae</taxon>
        <taxon>Bacillus</taxon>
        <taxon>Bacillus cereus group</taxon>
    </lineage>
</organism>
<reference evidence="1" key="1">
    <citation type="journal article" date="2007" name="J. Bacteriol.">
        <title>Complete sequence analysis of novel plasmids from emetic and periodontal Bacillus cereus isolates reveals a common evolutionary history among the B. cereus-group plasmids, including Bacillus anthracis pXO1.</title>
        <authorList>
            <person name="Rasko D.A."/>
            <person name="Rosovitz M.J."/>
            <person name="Okstad O.A."/>
            <person name="Fouts D.E."/>
            <person name="Jiang L."/>
            <person name="Cer R.Z."/>
            <person name="Kolsto A.B."/>
            <person name="Gill S.R."/>
            <person name="Ravel J."/>
        </authorList>
    </citation>
    <scope>NUCLEOTIDE SEQUENCE</scope>
    <source>
        <strain evidence="2">AH818</strain>
        <strain evidence="1">AH820</strain>
        <plasmid evidence="1">pPER272</plasmid>
    </source>
</reference>
<proteinExistence type="predicted"/>
<dbReference type="EMBL" id="DQ889677">
    <property type="protein sequence ID" value="ABK00941.1"/>
    <property type="molecule type" value="Genomic_DNA"/>
</dbReference>
<dbReference type="AlphaFoldDB" id="A1BZK3"/>
<dbReference type="RefSeq" id="WP_012477859.1">
    <property type="nucleotide sequence ID" value="NZ_AP022858.1"/>
</dbReference>
<sequence>MDEKALNENVVVPEKGALMEQRKKPNFSILMRNWAFYIYS</sequence>
<geneLocation type="plasmid" evidence="1">
    <name>pPER272</name>
</geneLocation>
<protein>
    <submittedName>
        <fullName evidence="1">Uncharacterized protein</fullName>
    </submittedName>
</protein>
<accession>A1BZK3</accession>
<dbReference type="EMBL" id="DQ889678">
    <property type="protein sequence ID" value="ABK01205.1"/>
    <property type="molecule type" value="Genomic_DNA"/>
</dbReference>